<sequence length="481" mass="52984">MKLLDLPLELLLIILCCCDVSSVMSASQTNKILHDLASSHIMWISLVEDLRHRGFVDRLSAADVRAMPTLDLVAVVRRLVLGPAAWSPAQSSAERPSRSASHVKLRPAMSPGHPFSQQDVVVLPRGEHVLLNNSRGLECWRVTDGVLVWRYESDRVQAFAADVQDGGESANLVICIGGAPPNHQGVRIVNLNFSTGVAQPLLQTDFVGGTFYLVDPVTPRIFGDFAAVRLQSQSFVVFDWRSQAYCKVGESASHRIALDFIPGHFIATSHERIEVYSMAALAGRWVLAEGPVDLDETKTVALGRHISPVIADSVRPKAREYPTVVVAVQPSPLVHRTFRVWIFLHPTRPQFPGCRGKGRQDDDEPVHLSCFRLGLGPDRAPAALVGAGESKPAPPLQLHRLKTFRTPREVRCITYAGHTLATTDRDHQWAISRATLTPSGSWESVGLVKLKRRPHIAPVVTTYSGAVAYVARRSLIVQYFE</sequence>
<keyword evidence="1" id="KW-0732">Signal</keyword>
<gene>
    <name evidence="3" type="ORF">GGX14DRAFT_402132</name>
</gene>
<organism evidence="3 4">
    <name type="scientific">Mycena pura</name>
    <dbReference type="NCBI Taxonomy" id="153505"/>
    <lineage>
        <taxon>Eukaryota</taxon>
        <taxon>Fungi</taxon>
        <taxon>Dikarya</taxon>
        <taxon>Basidiomycota</taxon>
        <taxon>Agaricomycotina</taxon>
        <taxon>Agaricomycetes</taxon>
        <taxon>Agaricomycetidae</taxon>
        <taxon>Agaricales</taxon>
        <taxon>Marasmiineae</taxon>
        <taxon>Mycenaceae</taxon>
        <taxon>Mycena</taxon>
    </lineage>
</organism>
<feature type="chain" id="PRO_5042091882" description="F-box domain-containing protein" evidence="1">
    <location>
        <begin position="26"/>
        <end position="481"/>
    </location>
</feature>
<evidence type="ECO:0000256" key="1">
    <source>
        <dbReference type="SAM" id="SignalP"/>
    </source>
</evidence>
<dbReference type="Proteomes" id="UP001219525">
    <property type="component" value="Unassembled WGS sequence"/>
</dbReference>
<dbReference type="PROSITE" id="PS50181">
    <property type="entry name" value="FBOX"/>
    <property type="match status" value="1"/>
</dbReference>
<dbReference type="Gene3D" id="1.20.1280.50">
    <property type="match status" value="1"/>
</dbReference>
<evidence type="ECO:0000313" key="3">
    <source>
        <dbReference type="EMBL" id="KAJ7198108.1"/>
    </source>
</evidence>
<accession>A0AAD6Y9P4</accession>
<name>A0AAD6Y9P4_9AGAR</name>
<dbReference type="EMBL" id="JARJCW010000074">
    <property type="protein sequence ID" value="KAJ7198108.1"/>
    <property type="molecule type" value="Genomic_DNA"/>
</dbReference>
<dbReference type="Pfam" id="PF00646">
    <property type="entry name" value="F-box"/>
    <property type="match status" value="1"/>
</dbReference>
<dbReference type="InterPro" id="IPR001810">
    <property type="entry name" value="F-box_dom"/>
</dbReference>
<dbReference type="AlphaFoldDB" id="A0AAD6Y9P4"/>
<keyword evidence="4" id="KW-1185">Reference proteome</keyword>
<evidence type="ECO:0000313" key="4">
    <source>
        <dbReference type="Proteomes" id="UP001219525"/>
    </source>
</evidence>
<protein>
    <recommendedName>
        <fullName evidence="2">F-box domain-containing protein</fullName>
    </recommendedName>
</protein>
<feature type="domain" description="F-box" evidence="2">
    <location>
        <begin position="1"/>
        <end position="46"/>
    </location>
</feature>
<comment type="caution">
    <text evidence="3">The sequence shown here is derived from an EMBL/GenBank/DDBJ whole genome shotgun (WGS) entry which is preliminary data.</text>
</comment>
<evidence type="ECO:0000259" key="2">
    <source>
        <dbReference type="PROSITE" id="PS50181"/>
    </source>
</evidence>
<proteinExistence type="predicted"/>
<dbReference type="SUPFAM" id="SSF81383">
    <property type="entry name" value="F-box domain"/>
    <property type="match status" value="1"/>
</dbReference>
<reference evidence="3" key="1">
    <citation type="submission" date="2023-03" db="EMBL/GenBank/DDBJ databases">
        <title>Massive genome expansion in bonnet fungi (Mycena s.s.) driven by repeated elements and novel gene families across ecological guilds.</title>
        <authorList>
            <consortium name="Lawrence Berkeley National Laboratory"/>
            <person name="Harder C.B."/>
            <person name="Miyauchi S."/>
            <person name="Viragh M."/>
            <person name="Kuo A."/>
            <person name="Thoen E."/>
            <person name="Andreopoulos B."/>
            <person name="Lu D."/>
            <person name="Skrede I."/>
            <person name="Drula E."/>
            <person name="Henrissat B."/>
            <person name="Morin E."/>
            <person name="Kohler A."/>
            <person name="Barry K."/>
            <person name="LaButti K."/>
            <person name="Morin E."/>
            <person name="Salamov A."/>
            <person name="Lipzen A."/>
            <person name="Mereny Z."/>
            <person name="Hegedus B."/>
            <person name="Baldrian P."/>
            <person name="Stursova M."/>
            <person name="Weitz H."/>
            <person name="Taylor A."/>
            <person name="Grigoriev I.V."/>
            <person name="Nagy L.G."/>
            <person name="Martin F."/>
            <person name="Kauserud H."/>
        </authorList>
    </citation>
    <scope>NUCLEOTIDE SEQUENCE</scope>
    <source>
        <strain evidence="3">9144</strain>
    </source>
</reference>
<dbReference type="InterPro" id="IPR036047">
    <property type="entry name" value="F-box-like_dom_sf"/>
</dbReference>
<feature type="signal peptide" evidence="1">
    <location>
        <begin position="1"/>
        <end position="25"/>
    </location>
</feature>